<feature type="domain" description="HTH araC/xylS-type" evidence="4">
    <location>
        <begin position="180"/>
        <end position="278"/>
    </location>
</feature>
<dbReference type="AlphaFoldDB" id="A0A9D2VZS3"/>
<dbReference type="InterPro" id="IPR018062">
    <property type="entry name" value="HTH_AraC-typ_CS"/>
</dbReference>
<dbReference type="SUPFAM" id="SSF51215">
    <property type="entry name" value="Regulatory protein AraC"/>
    <property type="match status" value="1"/>
</dbReference>
<dbReference type="InterPro" id="IPR020449">
    <property type="entry name" value="Tscrpt_reg_AraC-type_HTH"/>
</dbReference>
<dbReference type="Pfam" id="PF12833">
    <property type="entry name" value="HTH_18"/>
    <property type="match status" value="1"/>
</dbReference>
<proteinExistence type="predicted"/>
<dbReference type="PANTHER" id="PTHR43280">
    <property type="entry name" value="ARAC-FAMILY TRANSCRIPTIONAL REGULATOR"/>
    <property type="match status" value="1"/>
</dbReference>
<comment type="caution">
    <text evidence="5">The sequence shown here is derived from an EMBL/GenBank/DDBJ whole genome shotgun (WGS) entry which is preliminary data.</text>
</comment>
<keyword evidence="3" id="KW-0804">Transcription</keyword>
<dbReference type="Pfam" id="PF02311">
    <property type="entry name" value="AraC_binding"/>
    <property type="match status" value="1"/>
</dbReference>
<dbReference type="EMBL" id="DYXE01000092">
    <property type="protein sequence ID" value="HJH50924.1"/>
    <property type="molecule type" value="Genomic_DNA"/>
</dbReference>
<dbReference type="Gene3D" id="1.10.10.60">
    <property type="entry name" value="Homeodomain-like"/>
    <property type="match status" value="2"/>
</dbReference>
<evidence type="ECO:0000259" key="4">
    <source>
        <dbReference type="PROSITE" id="PS01124"/>
    </source>
</evidence>
<evidence type="ECO:0000256" key="3">
    <source>
        <dbReference type="ARBA" id="ARBA00023163"/>
    </source>
</evidence>
<dbReference type="CDD" id="cd06986">
    <property type="entry name" value="cupin_MmsR-like_N"/>
    <property type="match status" value="1"/>
</dbReference>
<name>A0A9D2VZS3_9FIRM</name>
<dbReference type="SUPFAM" id="SSF46689">
    <property type="entry name" value="Homeodomain-like"/>
    <property type="match status" value="2"/>
</dbReference>
<evidence type="ECO:0000256" key="1">
    <source>
        <dbReference type="ARBA" id="ARBA00023015"/>
    </source>
</evidence>
<evidence type="ECO:0000313" key="5">
    <source>
        <dbReference type="EMBL" id="HJH50924.1"/>
    </source>
</evidence>
<dbReference type="PANTHER" id="PTHR43280:SF30">
    <property type="entry name" value="MMSAB OPERON REGULATORY PROTEIN"/>
    <property type="match status" value="1"/>
</dbReference>
<dbReference type="SMART" id="SM00342">
    <property type="entry name" value="HTH_ARAC"/>
    <property type="match status" value="1"/>
</dbReference>
<keyword evidence="1" id="KW-0805">Transcription regulation</keyword>
<dbReference type="RefSeq" id="WP_270644448.1">
    <property type="nucleotide sequence ID" value="NZ_DYXE01000092.1"/>
</dbReference>
<dbReference type="GO" id="GO:0043565">
    <property type="term" value="F:sequence-specific DNA binding"/>
    <property type="evidence" value="ECO:0007669"/>
    <property type="project" value="InterPro"/>
</dbReference>
<dbReference type="PROSITE" id="PS00041">
    <property type="entry name" value="HTH_ARAC_FAMILY_1"/>
    <property type="match status" value="1"/>
</dbReference>
<sequence length="283" mass="33104">MSEVRFSIFKDEHYIDLTIMQYGFEQCKPLHSFGPYVRNNYLFHYVVSGKGTLRANDEKDKMQEYSLEGGSGFIIEPGYVNTYMADEKEPWTYMWIEFAGLRARECVEAMGVSQLHPVYVPDTKEHGKEIEEKLRHFVFSEDHSSMALIGQFYLLLDRMIQYSSTRRAPQDGKLSEFYAKEAIRYIETHYKEDVTVEDIAKNCQLERSYFGKIFKGVIGQSPQEFLVHYRMAKAAALLTTSDRQISEIGALVGYPNALHFSRAFKRVYQISPREYRQIHRIMQ</sequence>
<dbReference type="InterPro" id="IPR009057">
    <property type="entry name" value="Homeodomain-like_sf"/>
</dbReference>
<keyword evidence="2" id="KW-0238">DNA-binding</keyword>
<dbReference type="Proteomes" id="UP000813420">
    <property type="component" value="Unassembled WGS sequence"/>
</dbReference>
<reference evidence="5" key="1">
    <citation type="journal article" date="2021" name="PeerJ">
        <title>Extensive microbial diversity within the chicken gut microbiome revealed by metagenomics and culture.</title>
        <authorList>
            <person name="Gilroy R."/>
            <person name="Ravi A."/>
            <person name="Getino M."/>
            <person name="Pursley I."/>
            <person name="Horton D.L."/>
            <person name="Alikhan N.F."/>
            <person name="Baker D."/>
            <person name="Gharbi K."/>
            <person name="Hall N."/>
            <person name="Watson M."/>
            <person name="Adriaenssens E.M."/>
            <person name="Foster-Nyarko E."/>
            <person name="Jarju S."/>
            <person name="Secka A."/>
            <person name="Antonio M."/>
            <person name="Oren A."/>
            <person name="Chaudhuri R.R."/>
            <person name="La Ragione R."/>
            <person name="Hildebrand F."/>
            <person name="Pallen M.J."/>
        </authorList>
    </citation>
    <scope>NUCLEOTIDE SEQUENCE</scope>
    <source>
        <strain evidence="5">USAMLcec4-12693</strain>
    </source>
</reference>
<dbReference type="PRINTS" id="PR00032">
    <property type="entry name" value="HTHARAC"/>
</dbReference>
<dbReference type="InterPro" id="IPR003313">
    <property type="entry name" value="AraC-bd"/>
</dbReference>
<evidence type="ECO:0000256" key="2">
    <source>
        <dbReference type="ARBA" id="ARBA00023125"/>
    </source>
</evidence>
<dbReference type="GO" id="GO:0003700">
    <property type="term" value="F:DNA-binding transcription factor activity"/>
    <property type="evidence" value="ECO:0007669"/>
    <property type="project" value="InterPro"/>
</dbReference>
<organism evidence="5 6">
    <name type="scientific">Merdimonas faecis</name>
    <dbReference type="NCBI Taxonomy" id="1653435"/>
    <lineage>
        <taxon>Bacteria</taxon>
        <taxon>Bacillati</taxon>
        <taxon>Bacillota</taxon>
        <taxon>Clostridia</taxon>
        <taxon>Lachnospirales</taxon>
        <taxon>Lachnospiraceae</taxon>
        <taxon>Merdimonas</taxon>
    </lineage>
</organism>
<gene>
    <name evidence="5" type="ORF">K8V39_11785</name>
</gene>
<accession>A0A9D2VZS3</accession>
<dbReference type="Gene3D" id="2.60.120.280">
    <property type="entry name" value="Regulatory protein AraC"/>
    <property type="match status" value="1"/>
</dbReference>
<dbReference type="PROSITE" id="PS01124">
    <property type="entry name" value="HTH_ARAC_FAMILY_2"/>
    <property type="match status" value="1"/>
</dbReference>
<dbReference type="InterPro" id="IPR018060">
    <property type="entry name" value="HTH_AraC"/>
</dbReference>
<reference evidence="5" key="2">
    <citation type="submission" date="2021-09" db="EMBL/GenBank/DDBJ databases">
        <authorList>
            <person name="Gilroy R."/>
        </authorList>
    </citation>
    <scope>NUCLEOTIDE SEQUENCE</scope>
    <source>
        <strain evidence="5">USAMLcec4-12693</strain>
    </source>
</reference>
<evidence type="ECO:0000313" key="6">
    <source>
        <dbReference type="Proteomes" id="UP000813420"/>
    </source>
</evidence>
<dbReference type="InterPro" id="IPR037923">
    <property type="entry name" value="HTH-like"/>
</dbReference>
<protein>
    <submittedName>
        <fullName evidence="5">AraC family transcriptional regulator</fullName>
    </submittedName>
</protein>